<evidence type="ECO:0000313" key="2">
    <source>
        <dbReference type="Proteomes" id="UP001596353"/>
    </source>
</evidence>
<evidence type="ECO:0000313" key="1">
    <source>
        <dbReference type="EMBL" id="MFC6762149.1"/>
    </source>
</evidence>
<comment type="caution">
    <text evidence="1">The sequence shown here is derived from an EMBL/GenBank/DDBJ whole genome shotgun (WGS) entry which is preliminary data.</text>
</comment>
<name>A0ABW2BAR6_9RHOB</name>
<gene>
    <name evidence="1" type="ORF">ACFQFQ_25795</name>
</gene>
<reference evidence="2" key="1">
    <citation type="journal article" date="2019" name="Int. J. Syst. Evol. Microbiol.">
        <title>The Global Catalogue of Microorganisms (GCM) 10K type strain sequencing project: providing services to taxonomists for standard genome sequencing and annotation.</title>
        <authorList>
            <consortium name="The Broad Institute Genomics Platform"/>
            <consortium name="The Broad Institute Genome Sequencing Center for Infectious Disease"/>
            <person name="Wu L."/>
            <person name="Ma J."/>
        </authorList>
    </citation>
    <scope>NUCLEOTIDE SEQUENCE [LARGE SCALE GENOMIC DNA]</scope>
    <source>
        <strain evidence="2">CCUG 66188</strain>
    </source>
</reference>
<dbReference type="EMBL" id="JBHSWG010000004">
    <property type="protein sequence ID" value="MFC6762149.1"/>
    <property type="molecule type" value="Genomic_DNA"/>
</dbReference>
<organism evidence="1 2">
    <name type="scientific">Sulfitobacter porphyrae</name>
    <dbReference type="NCBI Taxonomy" id="1246864"/>
    <lineage>
        <taxon>Bacteria</taxon>
        <taxon>Pseudomonadati</taxon>
        <taxon>Pseudomonadota</taxon>
        <taxon>Alphaproteobacteria</taxon>
        <taxon>Rhodobacterales</taxon>
        <taxon>Roseobacteraceae</taxon>
        <taxon>Sulfitobacter</taxon>
    </lineage>
</organism>
<proteinExistence type="predicted"/>
<sequence length="96" mass="10792">MYNATFDPDKVCEGATNLDCHFYHVFRPVCRIRQNVVFLWRDTLRRALRAGHAGDCSLIGMFRPVQKAARSAACPVGRQVDLESPLPDPCVEMIIG</sequence>
<protein>
    <submittedName>
        <fullName evidence="1">Uncharacterized protein</fullName>
    </submittedName>
</protein>
<keyword evidence="2" id="KW-1185">Reference proteome</keyword>
<accession>A0ABW2BAR6</accession>
<dbReference type="Proteomes" id="UP001596353">
    <property type="component" value="Unassembled WGS sequence"/>
</dbReference>